<reference evidence="15 16" key="1">
    <citation type="submission" date="2018-06" db="EMBL/GenBank/DDBJ databases">
        <authorList>
            <consortium name="Pathogen Informatics"/>
            <person name="Doyle S."/>
        </authorList>
    </citation>
    <scope>NUCLEOTIDE SEQUENCE [LARGE SCALE GENOMIC DNA]</scope>
    <source>
        <strain evidence="15 16">NCTC13149</strain>
    </source>
</reference>
<name>A0A379C480_9FIRM</name>
<evidence type="ECO:0000256" key="7">
    <source>
        <dbReference type="ARBA" id="ARBA00022723"/>
    </source>
</evidence>
<dbReference type="GO" id="GO:0046872">
    <property type="term" value="F:metal ion binding"/>
    <property type="evidence" value="ECO:0007669"/>
    <property type="project" value="UniProtKB-KW"/>
</dbReference>
<dbReference type="AlphaFoldDB" id="A0A379C480"/>
<evidence type="ECO:0000256" key="8">
    <source>
        <dbReference type="ARBA" id="ARBA00022801"/>
    </source>
</evidence>
<evidence type="ECO:0000313" key="16">
    <source>
        <dbReference type="Proteomes" id="UP000255517"/>
    </source>
</evidence>
<evidence type="ECO:0000256" key="4">
    <source>
        <dbReference type="ARBA" id="ARBA00022475"/>
    </source>
</evidence>
<evidence type="ECO:0000256" key="9">
    <source>
        <dbReference type="ARBA" id="ARBA00022833"/>
    </source>
</evidence>
<dbReference type="GO" id="GO:0005886">
    <property type="term" value="C:plasma membrane"/>
    <property type="evidence" value="ECO:0007669"/>
    <property type="project" value="UniProtKB-SubCell"/>
</dbReference>
<organism evidence="15 16">
    <name type="scientific">Peptoniphilus lacrimalis</name>
    <dbReference type="NCBI Taxonomy" id="33031"/>
    <lineage>
        <taxon>Bacteria</taxon>
        <taxon>Bacillati</taxon>
        <taxon>Bacillota</taxon>
        <taxon>Tissierellia</taxon>
        <taxon>Tissierellales</taxon>
        <taxon>Peptoniphilaceae</taxon>
        <taxon>Peptoniphilus</taxon>
    </lineage>
</organism>
<keyword evidence="9" id="KW-0862">Zinc</keyword>
<dbReference type="STRING" id="1122949.GCA_000378725_00601"/>
<dbReference type="InterPro" id="IPR052348">
    <property type="entry name" value="Metallopeptidase_M50B"/>
</dbReference>
<feature type="transmembrane region" description="Helical" evidence="13">
    <location>
        <begin position="56"/>
        <end position="72"/>
    </location>
</feature>
<feature type="transmembrane region" description="Helical" evidence="13">
    <location>
        <begin position="12"/>
        <end position="36"/>
    </location>
</feature>
<dbReference type="GO" id="GO:0006508">
    <property type="term" value="P:proteolysis"/>
    <property type="evidence" value="ECO:0007669"/>
    <property type="project" value="UniProtKB-KW"/>
</dbReference>
<proteinExistence type="inferred from homology"/>
<feature type="transmembrane region" description="Helical" evidence="13">
    <location>
        <begin position="130"/>
        <end position="151"/>
    </location>
</feature>
<dbReference type="PANTHER" id="PTHR35864:SF1">
    <property type="entry name" value="ZINC METALLOPROTEASE YWHC-RELATED"/>
    <property type="match status" value="1"/>
</dbReference>
<comment type="cofactor">
    <cofactor evidence="1">
        <name>Zn(2+)</name>
        <dbReference type="ChEBI" id="CHEBI:29105"/>
    </cofactor>
</comment>
<dbReference type="GO" id="GO:0008237">
    <property type="term" value="F:metallopeptidase activity"/>
    <property type="evidence" value="ECO:0007669"/>
    <property type="project" value="UniProtKB-KW"/>
</dbReference>
<dbReference type="Pfam" id="PF02163">
    <property type="entry name" value="Peptidase_M50"/>
    <property type="match status" value="1"/>
</dbReference>
<evidence type="ECO:0000256" key="10">
    <source>
        <dbReference type="ARBA" id="ARBA00022989"/>
    </source>
</evidence>
<keyword evidence="4" id="KW-1003">Cell membrane</keyword>
<keyword evidence="11" id="KW-0482">Metalloprotease</keyword>
<keyword evidence="6 13" id="KW-0812">Transmembrane</keyword>
<evidence type="ECO:0000256" key="5">
    <source>
        <dbReference type="ARBA" id="ARBA00022670"/>
    </source>
</evidence>
<keyword evidence="8" id="KW-0378">Hydrolase</keyword>
<evidence type="ECO:0000256" key="13">
    <source>
        <dbReference type="SAM" id="Phobius"/>
    </source>
</evidence>
<feature type="transmembrane region" description="Helical" evidence="13">
    <location>
        <begin position="92"/>
        <end position="118"/>
    </location>
</feature>
<dbReference type="RefSeq" id="WP_019034513.1">
    <property type="nucleotide sequence ID" value="NZ_UGSZ01000001.1"/>
</dbReference>
<accession>A0A379C480</accession>
<sequence length="214" mass="24657">MKFQISNINFSSIIINILALMIVIIPHEISHGYVAYWCGDNTAKYDGRLSLNPLKHIDPIGLICMVVLRFGWAKPVPINTSNFTKNKRLSTFLVSIAGVCMNLLMGLIAGIFLVYVYYKNLFIRPLLEAIFWYSIMLGVFNFLPLPPLDGSKVLLSFLPYKYHHFFYKYEKYFYLILVVLLFNGTVSKVIGPIIDFIMEEILKLGVIIWNIILF</sequence>
<feature type="transmembrane region" description="Helical" evidence="13">
    <location>
        <begin position="172"/>
        <end position="194"/>
    </location>
</feature>
<gene>
    <name evidence="15" type="ORF">NCTC13149_00858</name>
</gene>
<keyword evidence="12 13" id="KW-0472">Membrane</keyword>
<dbReference type="EMBL" id="UGSZ01000001">
    <property type="protein sequence ID" value="SUB57043.1"/>
    <property type="molecule type" value="Genomic_DNA"/>
</dbReference>
<evidence type="ECO:0000256" key="1">
    <source>
        <dbReference type="ARBA" id="ARBA00001947"/>
    </source>
</evidence>
<evidence type="ECO:0000259" key="14">
    <source>
        <dbReference type="Pfam" id="PF02163"/>
    </source>
</evidence>
<dbReference type="Proteomes" id="UP000255517">
    <property type="component" value="Unassembled WGS sequence"/>
</dbReference>
<keyword evidence="10 13" id="KW-1133">Transmembrane helix</keyword>
<dbReference type="InterPro" id="IPR044537">
    <property type="entry name" value="Rip2-like"/>
</dbReference>
<evidence type="ECO:0000256" key="6">
    <source>
        <dbReference type="ARBA" id="ARBA00022692"/>
    </source>
</evidence>
<evidence type="ECO:0000256" key="12">
    <source>
        <dbReference type="ARBA" id="ARBA00023136"/>
    </source>
</evidence>
<evidence type="ECO:0000256" key="2">
    <source>
        <dbReference type="ARBA" id="ARBA00004651"/>
    </source>
</evidence>
<keyword evidence="7" id="KW-0479">Metal-binding</keyword>
<evidence type="ECO:0000256" key="3">
    <source>
        <dbReference type="ARBA" id="ARBA00007931"/>
    </source>
</evidence>
<evidence type="ECO:0000313" key="15">
    <source>
        <dbReference type="EMBL" id="SUB57043.1"/>
    </source>
</evidence>
<evidence type="ECO:0000256" key="11">
    <source>
        <dbReference type="ARBA" id="ARBA00023049"/>
    </source>
</evidence>
<keyword evidence="5 15" id="KW-0645">Protease</keyword>
<protein>
    <submittedName>
        <fullName evidence="15">Zn-dependent proteases</fullName>
    </submittedName>
</protein>
<comment type="subcellular location">
    <subcellularLocation>
        <location evidence="2">Cell membrane</location>
        <topology evidence="2">Multi-pass membrane protein</topology>
    </subcellularLocation>
</comment>
<dbReference type="PANTHER" id="PTHR35864">
    <property type="entry name" value="ZINC METALLOPROTEASE MJ0611-RELATED"/>
    <property type="match status" value="1"/>
</dbReference>
<dbReference type="CDD" id="cd06158">
    <property type="entry name" value="S2P-M50_like_1"/>
    <property type="match status" value="1"/>
</dbReference>
<comment type="similarity">
    <text evidence="3">Belongs to the peptidase M50B family.</text>
</comment>
<dbReference type="OrthoDB" id="9800627at2"/>
<dbReference type="InterPro" id="IPR008915">
    <property type="entry name" value="Peptidase_M50"/>
</dbReference>
<feature type="domain" description="Peptidase M50" evidence="14">
    <location>
        <begin position="124"/>
        <end position="182"/>
    </location>
</feature>